<dbReference type="InterPro" id="IPR006189">
    <property type="entry name" value="CHASE_dom"/>
</dbReference>
<feature type="domain" description="PAS" evidence="12">
    <location>
        <begin position="305"/>
        <end position="367"/>
    </location>
</feature>
<dbReference type="SUPFAM" id="SSF55874">
    <property type="entry name" value="ATPase domain of HSP90 chaperone/DNA topoisomerase II/histidine kinase"/>
    <property type="match status" value="1"/>
</dbReference>
<sequence length="792" mass="91337">MKTKNSNFFFKFPLLTGILVFLLITGLQYFTVKDYDLKINTERQRVIDYTSLIQKQISSSIANSISTTKVLKYIEENYGIGDDFDTIAAELLANNRHIDALQLVEGGIIKYTYPLEGNEDAIGYDILAEPSLRDEAIKTIEKNQLYFAGPLNLKQGGVGIVGRNPIFKNNEFWGFAAVIIRFDSFLETANIDTSETNPFYIQFSKINQNTGEEKLFLPPPTATYTGFENTVTLREGDWKLTVQLKESTAFKEVLPFLILRIFLSAMLGFIAYYLTKLPSLLNIKLDNRTKELKISNLRFEYASIATSDAIWDWDLSTGIVYRSSNFEKLFGHKIDNYTNNKDFWISQIHPEDYPDVQKEMQAFQSGSDEFWESTFRFKKANGKYAYVLDKGIIIRDQKGKALRMIGATQDITSRKQAQTELENEREFLNSLMESLSEAIIACEESGKIILSNRAARELHGMEIKETMPENWGETYDLYHKDGKTILKKEEIPLFRAFRGEKIYEEEFKIKPKDKSERSVLATGTPITSLEGKKLGAVVAMRDITQSKSNERKLLELSQELALRARKLEISNTELEQFAYVASHDLQEPLRMITGFLNQLELKYRNVLDDKAQKYIFFATDGAKRMRQIILDLLEYSRVGNYNEKIEEIAVDQILRNIIILNRRIIKEKNANVYWDEMPVIKIEKTPLQQIFQNLIGNALKYHQVGQQPEIKISYIKDEHNWIFGVSDKGIGIENDYMEKIFIIFQKLHPKDEYEGSGMGLAICKKILDRYEGKIWVESKPNEGSTFFFSLPK</sequence>
<comment type="caution">
    <text evidence="15">The sequence shown here is derived from an EMBL/GenBank/DDBJ whole genome shotgun (WGS) entry which is preliminary data.</text>
</comment>
<dbReference type="InterPro" id="IPR013767">
    <property type="entry name" value="PAS_fold"/>
</dbReference>
<feature type="domain" description="PAS" evidence="12">
    <location>
        <begin position="424"/>
        <end position="500"/>
    </location>
</feature>
<dbReference type="PROSITE" id="PS50839">
    <property type="entry name" value="CHASE"/>
    <property type="match status" value="1"/>
</dbReference>
<evidence type="ECO:0000256" key="7">
    <source>
        <dbReference type="ARBA" id="ARBA00022777"/>
    </source>
</evidence>
<dbReference type="Pfam" id="PF02518">
    <property type="entry name" value="HATPase_c"/>
    <property type="match status" value="1"/>
</dbReference>
<evidence type="ECO:0000256" key="4">
    <source>
        <dbReference type="ARBA" id="ARBA00022553"/>
    </source>
</evidence>
<dbReference type="PROSITE" id="PS50112">
    <property type="entry name" value="PAS"/>
    <property type="match status" value="2"/>
</dbReference>
<dbReference type="PROSITE" id="PS50113">
    <property type="entry name" value="PAC"/>
    <property type="match status" value="2"/>
</dbReference>
<dbReference type="PROSITE" id="PS50109">
    <property type="entry name" value="HIS_KIN"/>
    <property type="match status" value="1"/>
</dbReference>
<dbReference type="InterPro" id="IPR000700">
    <property type="entry name" value="PAS-assoc_C"/>
</dbReference>
<dbReference type="InterPro" id="IPR036890">
    <property type="entry name" value="HATPase_C_sf"/>
</dbReference>
<dbReference type="RefSeq" id="WP_188443916.1">
    <property type="nucleotide sequence ID" value="NZ_BMFD01000013.1"/>
</dbReference>
<dbReference type="InterPro" id="IPR035965">
    <property type="entry name" value="PAS-like_dom_sf"/>
</dbReference>
<feature type="domain" description="CHASE" evidence="14">
    <location>
        <begin position="108"/>
        <end position="191"/>
    </location>
</feature>
<dbReference type="PANTHER" id="PTHR43304">
    <property type="entry name" value="PHYTOCHROME-LIKE PROTEIN CPH1"/>
    <property type="match status" value="1"/>
</dbReference>
<keyword evidence="8 10" id="KW-1133">Transmembrane helix</keyword>
<dbReference type="SMART" id="SM00387">
    <property type="entry name" value="HATPase_c"/>
    <property type="match status" value="1"/>
</dbReference>
<evidence type="ECO:0000256" key="3">
    <source>
        <dbReference type="ARBA" id="ARBA00012438"/>
    </source>
</evidence>
<dbReference type="EMBL" id="BMFD01000013">
    <property type="protein sequence ID" value="GGC49472.1"/>
    <property type="molecule type" value="Genomic_DNA"/>
</dbReference>
<evidence type="ECO:0000259" key="13">
    <source>
        <dbReference type="PROSITE" id="PS50113"/>
    </source>
</evidence>
<dbReference type="InterPro" id="IPR042240">
    <property type="entry name" value="CHASE_sf"/>
</dbReference>
<dbReference type="SMART" id="SM00091">
    <property type="entry name" value="PAS"/>
    <property type="match status" value="2"/>
</dbReference>
<evidence type="ECO:0000256" key="1">
    <source>
        <dbReference type="ARBA" id="ARBA00000085"/>
    </source>
</evidence>
<dbReference type="Gene3D" id="1.10.287.130">
    <property type="match status" value="1"/>
</dbReference>
<dbReference type="CDD" id="cd00082">
    <property type="entry name" value="HisKA"/>
    <property type="match status" value="1"/>
</dbReference>
<dbReference type="SMART" id="SM01079">
    <property type="entry name" value="CHASE"/>
    <property type="match status" value="1"/>
</dbReference>
<feature type="transmembrane region" description="Helical" evidence="10">
    <location>
        <begin position="12"/>
        <end position="30"/>
    </location>
</feature>
<gene>
    <name evidence="15" type="ORF">GCM10010993_29950</name>
</gene>
<dbReference type="InterPro" id="IPR013655">
    <property type="entry name" value="PAS_fold_3"/>
</dbReference>
<reference evidence="16" key="1">
    <citation type="journal article" date="2019" name="Int. J. Syst. Evol. Microbiol.">
        <title>The Global Catalogue of Microorganisms (GCM) 10K type strain sequencing project: providing services to taxonomists for standard genome sequencing and annotation.</title>
        <authorList>
            <consortium name="The Broad Institute Genomics Platform"/>
            <consortium name="The Broad Institute Genome Sequencing Center for Infectious Disease"/>
            <person name="Wu L."/>
            <person name="Ma J."/>
        </authorList>
    </citation>
    <scope>NUCLEOTIDE SEQUENCE [LARGE SCALE GENOMIC DNA]</scope>
    <source>
        <strain evidence="16">CGMCC 1.12479</strain>
    </source>
</reference>
<proteinExistence type="predicted"/>
<keyword evidence="4" id="KW-0597">Phosphoprotein</keyword>
<evidence type="ECO:0000256" key="2">
    <source>
        <dbReference type="ARBA" id="ARBA00004370"/>
    </source>
</evidence>
<dbReference type="Gene3D" id="3.30.565.10">
    <property type="entry name" value="Histidine kinase-like ATPase, C-terminal domain"/>
    <property type="match status" value="1"/>
</dbReference>
<dbReference type="PRINTS" id="PR00344">
    <property type="entry name" value="BCTRLSENSOR"/>
</dbReference>
<dbReference type="NCBIfam" id="TIGR00229">
    <property type="entry name" value="sensory_box"/>
    <property type="match status" value="2"/>
</dbReference>
<evidence type="ECO:0000259" key="12">
    <source>
        <dbReference type="PROSITE" id="PS50112"/>
    </source>
</evidence>
<dbReference type="Pfam" id="PF00989">
    <property type="entry name" value="PAS"/>
    <property type="match status" value="1"/>
</dbReference>
<dbReference type="SUPFAM" id="SSF55785">
    <property type="entry name" value="PYP-like sensor domain (PAS domain)"/>
    <property type="match status" value="2"/>
</dbReference>
<keyword evidence="16" id="KW-1185">Reference proteome</keyword>
<feature type="domain" description="Histidine kinase" evidence="11">
    <location>
        <begin position="580"/>
        <end position="792"/>
    </location>
</feature>
<dbReference type="Gene3D" id="3.30.450.20">
    <property type="entry name" value="PAS domain"/>
    <property type="match status" value="2"/>
</dbReference>
<evidence type="ECO:0000259" key="11">
    <source>
        <dbReference type="PROSITE" id="PS50109"/>
    </source>
</evidence>
<evidence type="ECO:0000256" key="8">
    <source>
        <dbReference type="ARBA" id="ARBA00022989"/>
    </source>
</evidence>
<name>A0ABQ1N2J4_9BACT</name>
<dbReference type="InterPro" id="IPR003594">
    <property type="entry name" value="HATPase_dom"/>
</dbReference>
<dbReference type="Pfam" id="PF00512">
    <property type="entry name" value="HisKA"/>
    <property type="match status" value="1"/>
</dbReference>
<evidence type="ECO:0000256" key="6">
    <source>
        <dbReference type="ARBA" id="ARBA00022692"/>
    </source>
</evidence>
<dbReference type="EC" id="2.7.13.3" evidence="3"/>
<keyword evidence="9 10" id="KW-0472">Membrane</keyword>
<dbReference type="InterPro" id="IPR004358">
    <property type="entry name" value="Sig_transdc_His_kin-like_C"/>
</dbReference>
<dbReference type="PANTHER" id="PTHR43304:SF1">
    <property type="entry name" value="PAC DOMAIN-CONTAINING PROTEIN"/>
    <property type="match status" value="1"/>
</dbReference>
<evidence type="ECO:0000256" key="5">
    <source>
        <dbReference type="ARBA" id="ARBA00022679"/>
    </source>
</evidence>
<keyword evidence="5" id="KW-0808">Transferase</keyword>
<dbReference type="SMART" id="SM00388">
    <property type="entry name" value="HisKA"/>
    <property type="match status" value="1"/>
</dbReference>
<dbReference type="Pfam" id="PF03924">
    <property type="entry name" value="CHASE"/>
    <property type="match status" value="1"/>
</dbReference>
<comment type="catalytic activity">
    <reaction evidence="1">
        <text>ATP + protein L-histidine = ADP + protein N-phospho-L-histidine.</text>
        <dbReference type="EC" id="2.7.13.3"/>
    </reaction>
</comment>
<evidence type="ECO:0000256" key="10">
    <source>
        <dbReference type="SAM" id="Phobius"/>
    </source>
</evidence>
<accession>A0ABQ1N2J4</accession>
<evidence type="ECO:0000256" key="9">
    <source>
        <dbReference type="ARBA" id="ARBA00023136"/>
    </source>
</evidence>
<comment type="subcellular location">
    <subcellularLocation>
        <location evidence="2">Membrane</location>
    </subcellularLocation>
</comment>
<feature type="transmembrane region" description="Helical" evidence="10">
    <location>
        <begin position="253"/>
        <end position="274"/>
    </location>
</feature>
<dbReference type="CDD" id="cd00130">
    <property type="entry name" value="PAS"/>
    <property type="match status" value="2"/>
</dbReference>
<evidence type="ECO:0000313" key="16">
    <source>
        <dbReference type="Proteomes" id="UP000635885"/>
    </source>
</evidence>
<dbReference type="Pfam" id="PF08447">
    <property type="entry name" value="PAS_3"/>
    <property type="match status" value="1"/>
</dbReference>
<dbReference type="InterPro" id="IPR001610">
    <property type="entry name" value="PAC"/>
</dbReference>
<protein>
    <recommendedName>
        <fullName evidence="3">histidine kinase</fullName>
        <ecNumber evidence="3">2.7.13.3</ecNumber>
    </recommendedName>
</protein>
<feature type="domain" description="PAC" evidence="13">
    <location>
        <begin position="371"/>
        <end position="423"/>
    </location>
</feature>
<dbReference type="InterPro" id="IPR052162">
    <property type="entry name" value="Sensor_kinase/Photoreceptor"/>
</dbReference>
<dbReference type="InterPro" id="IPR036097">
    <property type="entry name" value="HisK_dim/P_sf"/>
</dbReference>
<organism evidence="15 16">
    <name type="scientific">Belliella aquatica</name>
    <dbReference type="NCBI Taxonomy" id="1323734"/>
    <lineage>
        <taxon>Bacteria</taxon>
        <taxon>Pseudomonadati</taxon>
        <taxon>Bacteroidota</taxon>
        <taxon>Cytophagia</taxon>
        <taxon>Cytophagales</taxon>
        <taxon>Cyclobacteriaceae</taxon>
        <taxon>Belliella</taxon>
    </lineage>
</organism>
<feature type="domain" description="PAC" evidence="13">
    <location>
        <begin position="503"/>
        <end position="555"/>
    </location>
</feature>
<evidence type="ECO:0000313" key="15">
    <source>
        <dbReference type="EMBL" id="GGC49472.1"/>
    </source>
</evidence>
<dbReference type="InterPro" id="IPR005467">
    <property type="entry name" value="His_kinase_dom"/>
</dbReference>
<dbReference type="Gene3D" id="3.30.450.350">
    <property type="entry name" value="CHASE domain"/>
    <property type="match status" value="1"/>
</dbReference>
<evidence type="ECO:0000259" key="14">
    <source>
        <dbReference type="PROSITE" id="PS50839"/>
    </source>
</evidence>
<keyword evidence="6 10" id="KW-0812">Transmembrane</keyword>
<dbReference type="InterPro" id="IPR003661">
    <property type="entry name" value="HisK_dim/P_dom"/>
</dbReference>
<dbReference type="SMART" id="SM00086">
    <property type="entry name" value="PAC"/>
    <property type="match status" value="2"/>
</dbReference>
<dbReference type="Proteomes" id="UP000635885">
    <property type="component" value="Unassembled WGS sequence"/>
</dbReference>
<keyword evidence="7" id="KW-0418">Kinase</keyword>
<dbReference type="SUPFAM" id="SSF47384">
    <property type="entry name" value="Homodimeric domain of signal transducing histidine kinase"/>
    <property type="match status" value="1"/>
</dbReference>
<dbReference type="InterPro" id="IPR000014">
    <property type="entry name" value="PAS"/>
</dbReference>